<protein>
    <submittedName>
        <fullName evidence="2">Uncharacterized protein (DUF983 family)</fullName>
    </submittedName>
</protein>
<dbReference type="EMBL" id="JAFBDZ010000001">
    <property type="protein sequence ID" value="MBM7584002.1"/>
    <property type="molecule type" value="Genomic_DNA"/>
</dbReference>
<accession>A0ABS2N817</accession>
<name>A0ABS2N817_9BACI</name>
<organism evidence="2 3">
    <name type="scientific">Rossellomorea pakistanensis</name>
    <dbReference type="NCBI Taxonomy" id="992288"/>
    <lineage>
        <taxon>Bacteria</taxon>
        <taxon>Bacillati</taxon>
        <taxon>Bacillota</taxon>
        <taxon>Bacilli</taxon>
        <taxon>Bacillales</taxon>
        <taxon>Bacillaceae</taxon>
        <taxon>Rossellomorea</taxon>
    </lineage>
</organism>
<comment type="caution">
    <text evidence="2">The sequence shown here is derived from an EMBL/GenBank/DDBJ whole genome shotgun (WGS) entry which is preliminary data.</text>
</comment>
<keyword evidence="1" id="KW-0472">Membrane</keyword>
<keyword evidence="1" id="KW-1133">Transmembrane helix</keyword>
<reference evidence="2 3" key="1">
    <citation type="submission" date="2021-01" db="EMBL/GenBank/DDBJ databases">
        <title>Genomic Encyclopedia of Type Strains, Phase IV (KMG-IV): sequencing the most valuable type-strain genomes for metagenomic binning, comparative biology and taxonomic classification.</title>
        <authorList>
            <person name="Goeker M."/>
        </authorList>
    </citation>
    <scope>NUCLEOTIDE SEQUENCE [LARGE SCALE GENOMIC DNA]</scope>
    <source>
        <strain evidence="2 3">DSM 24834</strain>
    </source>
</reference>
<evidence type="ECO:0000256" key="1">
    <source>
        <dbReference type="SAM" id="Phobius"/>
    </source>
</evidence>
<keyword evidence="3" id="KW-1185">Reference proteome</keyword>
<keyword evidence="1" id="KW-0812">Transmembrane</keyword>
<feature type="transmembrane region" description="Helical" evidence="1">
    <location>
        <begin position="6"/>
        <end position="29"/>
    </location>
</feature>
<gene>
    <name evidence="2" type="ORF">JOC86_000539</name>
</gene>
<sequence>MEGLTAGTWFWLLVPMPLLIILSLLTYFLDKGRE</sequence>
<evidence type="ECO:0000313" key="2">
    <source>
        <dbReference type="EMBL" id="MBM7584002.1"/>
    </source>
</evidence>
<dbReference type="Proteomes" id="UP001646157">
    <property type="component" value="Unassembled WGS sequence"/>
</dbReference>
<evidence type="ECO:0000313" key="3">
    <source>
        <dbReference type="Proteomes" id="UP001646157"/>
    </source>
</evidence>
<proteinExistence type="predicted"/>